<feature type="compositionally biased region" description="Low complexity" evidence="2">
    <location>
        <begin position="1184"/>
        <end position="1197"/>
    </location>
</feature>
<feature type="region of interest" description="Disordered" evidence="2">
    <location>
        <begin position="1184"/>
        <end position="1220"/>
    </location>
</feature>
<keyword evidence="1" id="KW-0175">Coiled coil</keyword>
<dbReference type="AlphaFoldDB" id="A0A0A1WZM7"/>
<feature type="compositionally biased region" description="Polar residues" evidence="2">
    <location>
        <begin position="193"/>
        <end position="203"/>
    </location>
</feature>
<evidence type="ECO:0000256" key="1">
    <source>
        <dbReference type="SAM" id="Coils"/>
    </source>
</evidence>
<feature type="coiled-coil region" evidence="1">
    <location>
        <begin position="1136"/>
        <end position="1163"/>
    </location>
</feature>
<reference evidence="3" key="1">
    <citation type="submission" date="2014-11" db="EMBL/GenBank/DDBJ databases">
        <authorList>
            <person name="Geib S."/>
        </authorList>
    </citation>
    <scope>NUCLEOTIDE SEQUENCE</scope>
</reference>
<feature type="compositionally biased region" description="Polar residues" evidence="2">
    <location>
        <begin position="874"/>
        <end position="891"/>
    </location>
</feature>
<feature type="coiled-coil region" evidence="1">
    <location>
        <begin position="553"/>
        <end position="605"/>
    </location>
</feature>
<feature type="region of interest" description="Disordered" evidence="2">
    <location>
        <begin position="193"/>
        <end position="222"/>
    </location>
</feature>
<evidence type="ECO:0000313" key="3">
    <source>
        <dbReference type="EMBL" id="JAD03823.1"/>
    </source>
</evidence>
<gene>
    <name evidence="3" type="ORF">g.57898</name>
</gene>
<protein>
    <submittedName>
        <fullName evidence="3">Uncharacterized protein</fullName>
    </submittedName>
</protein>
<evidence type="ECO:0000256" key="2">
    <source>
        <dbReference type="SAM" id="MobiDB-lite"/>
    </source>
</evidence>
<feature type="region of interest" description="Disordered" evidence="2">
    <location>
        <begin position="874"/>
        <end position="951"/>
    </location>
</feature>
<dbReference type="InterPro" id="IPR006594">
    <property type="entry name" value="LisH"/>
</dbReference>
<feature type="compositionally biased region" description="Basic and acidic residues" evidence="2">
    <location>
        <begin position="930"/>
        <end position="940"/>
    </location>
</feature>
<name>A0A0A1WZM7_ZEUCU</name>
<organism evidence="3">
    <name type="scientific">Zeugodacus cucurbitae</name>
    <name type="common">Melon fruit fly</name>
    <name type="synonym">Bactrocera cucurbitae</name>
    <dbReference type="NCBI Taxonomy" id="28588"/>
    <lineage>
        <taxon>Eukaryota</taxon>
        <taxon>Metazoa</taxon>
        <taxon>Ecdysozoa</taxon>
        <taxon>Arthropoda</taxon>
        <taxon>Hexapoda</taxon>
        <taxon>Insecta</taxon>
        <taxon>Pterygota</taxon>
        <taxon>Neoptera</taxon>
        <taxon>Endopterygota</taxon>
        <taxon>Diptera</taxon>
        <taxon>Brachycera</taxon>
        <taxon>Muscomorpha</taxon>
        <taxon>Tephritoidea</taxon>
        <taxon>Tephritidae</taxon>
        <taxon>Zeugodacus</taxon>
        <taxon>Zeugodacus</taxon>
    </lineage>
</organism>
<dbReference type="EMBL" id="GBXI01010469">
    <property type="protein sequence ID" value="JAD03823.1"/>
    <property type="molecule type" value="Transcribed_RNA"/>
</dbReference>
<feature type="compositionally biased region" description="Low complexity" evidence="2">
    <location>
        <begin position="916"/>
        <end position="926"/>
    </location>
</feature>
<dbReference type="Pfam" id="PF16045">
    <property type="entry name" value="LisH_2"/>
    <property type="match status" value="1"/>
</dbReference>
<feature type="compositionally biased region" description="Polar residues" evidence="2">
    <location>
        <begin position="997"/>
        <end position="1006"/>
    </location>
</feature>
<proteinExistence type="predicted"/>
<accession>A0A0A1WZM7</accession>
<reference evidence="3" key="2">
    <citation type="journal article" date="2015" name="Gigascience">
        <title>Reconstructing a comprehensive transcriptome assembly of a white-pupal translocated strain of the pest fruit fly Bactrocera cucurbitae.</title>
        <authorList>
            <person name="Sim S.B."/>
            <person name="Calla B."/>
            <person name="Hall B."/>
            <person name="DeRego T."/>
            <person name="Geib S.M."/>
        </authorList>
    </citation>
    <scope>NUCLEOTIDE SEQUENCE</scope>
</reference>
<feature type="region of interest" description="Disordered" evidence="2">
    <location>
        <begin position="994"/>
        <end position="1056"/>
    </location>
</feature>
<sequence length="1220" mass="137758">MANADMDMKANLTDLSRIPVKEFEKHFRDWMERDDVARSLQAKLRTDLISNFNKTALGRQILAQTTTTTTGGSTQRLTLSPLVLALNTLVAEFLYAQNCHFSLSVFCTEVPFRNTLPDFESSSHFRFSGDEIKEILEAIFTKSAQETPFKNSISRKYEHNKNVSLLMVIIRYLLKQKEEYAKKIASIKPGTVTEGTQTTIKNSSPHEPEPPQPPEDYSKKSCAKNELPNTNIRYLNKYLVILSTKVKEMSEQLYDLRHNRNSLPTTRLAKSVRTRHYDKLNLSLERITNQLKHMTHTKRKNKQVGAVVSAVDELATQFTKCVESFRTVSRELIASNEKQTQLQHVLPPKPVLSQAAVQVDLSYEPTNCSEHKKSAAEKSYTDWVHEMRHTKNGQKFLDRIEVSLKKALNKQRDLLRKESDEKLRHQKEVLKIQYKEKLMEHVCRLPQYDYSNEARLLNESIGQQLKVFESRHSELLQKIQHVHKTEANLATQETGKETVMDANAQTDMTDEIVRRVVREMEPKINIISPQCSNHTEELPAPDTRARDPLLKDVVNTQKQLQKMAQSIAQQERTVDQIVYEAKMRIQELENESNQLELNFRNYLDRQRLQAETMREVVSSLSESNKKEVPKVADSYRKTLKDIRTSSALRTENERRELKIKNHNKAVKSKDSLLDLTDQENKSPNFEYPNAIMEAKTKLFKSDRQCEFKSYGKRGSDDEEFKPLGFEPYYYNRNFGSCESQINLLTNNAHSTEWNENTSRLLIAEPRTDVVNFNNNNHTASARSNGVPLQRAYAILPHPPQTSASKIDQLRSKPTTAAEASRTFSAKTVQTEAATAMSTVTTKTTSVSTVVIAAAAKGADKHDAERVPDAIFQHQESGSQTSSNDNGSQDHQSASDRSKNSGRSNKSVEEEAPDTVSSTSTSKKQSSPRGKVSDTEKKDAVGETTDAKNPVEATMNLMETMERMHRLFSDTPTGEMKKKPHIQVNLLEKEKTKLKQRIPQNNQQKQHLLSPKSKKTVKNPSVANEDPSTSRKCKQSKTERKERRAKPAKSAETLKPSVHVEEALNTFASSDVDARKSPEERLVTTTRPQYYNITSSATAINVLAPTISSTTFSICLEDNLKEVVSESSIEIASMVEAVDEEIELDELVAAVEEEEEAEEEVDEEYEPMGNGKVNSVPLAAIEEVSGVSSSSSSAVHMSTCGGGGGGAERRKKSDSGSDFWE</sequence>
<feature type="region of interest" description="Disordered" evidence="2">
    <location>
        <begin position="798"/>
        <end position="823"/>
    </location>
</feature>